<gene>
    <name evidence="3" type="ORF">M9Y10_004536</name>
</gene>
<reference evidence="3 4" key="1">
    <citation type="submission" date="2024-04" db="EMBL/GenBank/DDBJ databases">
        <title>Tritrichomonas musculus Genome.</title>
        <authorList>
            <person name="Alves-Ferreira E."/>
            <person name="Grigg M."/>
            <person name="Lorenzi H."/>
            <person name="Galac M."/>
        </authorList>
    </citation>
    <scope>NUCLEOTIDE SEQUENCE [LARGE SCALE GENOMIC DNA]</scope>
    <source>
        <strain evidence="3 4">EAF2021</strain>
    </source>
</reference>
<feature type="region of interest" description="Disordered" evidence="1">
    <location>
        <begin position="78"/>
        <end position="97"/>
    </location>
</feature>
<protein>
    <submittedName>
        <fullName evidence="3">Uncharacterized protein</fullName>
    </submittedName>
</protein>
<evidence type="ECO:0000256" key="1">
    <source>
        <dbReference type="SAM" id="MobiDB-lite"/>
    </source>
</evidence>
<comment type="caution">
    <text evidence="3">The sequence shown here is derived from an EMBL/GenBank/DDBJ whole genome shotgun (WGS) entry which is preliminary data.</text>
</comment>
<dbReference type="Proteomes" id="UP001470230">
    <property type="component" value="Unassembled WGS sequence"/>
</dbReference>
<name>A0ABR2GNE6_9EUKA</name>
<organism evidence="3 4">
    <name type="scientific">Tritrichomonas musculus</name>
    <dbReference type="NCBI Taxonomy" id="1915356"/>
    <lineage>
        <taxon>Eukaryota</taxon>
        <taxon>Metamonada</taxon>
        <taxon>Parabasalia</taxon>
        <taxon>Tritrichomonadida</taxon>
        <taxon>Tritrichomonadidae</taxon>
        <taxon>Tritrichomonas</taxon>
    </lineage>
</organism>
<evidence type="ECO:0000313" key="3">
    <source>
        <dbReference type="EMBL" id="KAK8835432.1"/>
    </source>
</evidence>
<dbReference type="EMBL" id="JAPFFF010000103">
    <property type="protein sequence ID" value="KAK8835432.1"/>
    <property type="molecule type" value="Genomic_DNA"/>
</dbReference>
<evidence type="ECO:0000313" key="4">
    <source>
        <dbReference type="Proteomes" id="UP001470230"/>
    </source>
</evidence>
<proteinExistence type="predicted"/>
<keyword evidence="2" id="KW-1133">Transmembrane helix</keyword>
<keyword evidence="2" id="KW-0812">Transmembrane</keyword>
<keyword evidence="2" id="KW-0472">Membrane</keyword>
<sequence>MILLGDLTYSRSKPRNDFFVYLNTNSDGEENTSELDFIKSSEGVMNFLGDGWILLYGGISLIAISVAGVVFVLIPKKGKNNDSDRKSFKQDNYNNKE</sequence>
<feature type="transmembrane region" description="Helical" evidence="2">
    <location>
        <begin position="53"/>
        <end position="74"/>
    </location>
</feature>
<accession>A0ABR2GNE6</accession>
<evidence type="ECO:0000256" key="2">
    <source>
        <dbReference type="SAM" id="Phobius"/>
    </source>
</evidence>
<keyword evidence="4" id="KW-1185">Reference proteome</keyword>
<feature type="compositionally biased region" description="Basic and acidic residues" evidence="1">
    <location>
        <begin position="79"/>
        <end position="97"/>
    </location>
</feature>